<sequence>MKEKIKLLWDFRGPNAQKIAQHHVVHLKEYITLEKLEDTTASFEDVSNMYAIAFIITRKQYFDKLKNALKPHRGQVYKETK</sequence>
<comment type="caution">
    <text evidence="1">The sequence shown here is derived from an EMBL/GenBank/DDBJ whole genome shotgun (WGS) entry which is preliminary data.</text>
</comment>
<gene>
    <name evidence="1" type="ORF">RM538_01700</name>
</gene>
<evidence type="ECO:0000313" key="2">
    <source>
        <dbReference type="Proteomes" id="UP001254488"/>
    </source>
</evidence>
<keyword evidence="2" id="KW-1185">Reference proteome</keyword>
<evidence type="ECO:0000313" key="1">
    <source>
        <dbReference type="EMBL" id="MDT0554702.1"/>
    </source>
</evidence>
<name>A0ABU2YAD9_9FLAO</name>
<dbReference type="Proteomes" id="UP001254488">
    <property type="component" value="Unassembled WGS sequence"/>
</dbReference>
<dbReference type="EMBL" id="JAVRHZ010000001">
    <property type="protein sequence ID" value="MDT0554702.1"/>
    <property type="molecule type" value="Genomic_DNA"/>
</dbReference>
<dbReference type="RefSeq" id="WP_311331661.1">
    <property type="nucleotide sequence ID" value="NZ_JAVRHZ010000001.1"/>
</dbReference>
<proteinExistence type="predicted"/>
<reference evidence="1 2" key="1">
    <citation type="submission" date="2023-09" db="EMBL/GenBank/DDBJ databases">
        <authorList>
            <person name="Rey-Velasco X."/>
        </authorList>
    </citation>
    <scope>NUCLEOTIDE SEQUENCE [LARGE SCALE GENOMIC DNA]</scope>
    <source>
        <strain evidence="1 2">W242</strain>
    </source>
</reference>
<organism evidence="1 2">
    <name type="scientific">Patiriisocius hiemis</name>
    <dbReference type="NCBI Taxonomy" id="3075604"/>
    <lineage>
        <taxon>Bacteria</taxon>
        <taxon>Pseudomonadati</taxon>
        <taxon>Bacteroidota</taxon>
        <taxon>Flavobacteriia</taxon>
        <taxon>Flavobacteriales</taxon>
        <taxon>Flavobacteriaceae</taxon>
        <taxon>Patiriisocius</taxon>
    </lineage>
</organism>
<accession>A0ABU2YAD9</accession>
<protein>
    <submittedName>
        <fullName evidence="1">Uncharacterized protein</fullName>
    </submittedName>
</protein>